<evidence type="ECO:0000256" key="1">
    <source>
        <dbReference type="ARBA" id="ARBA00000448"/>
    </source>
</evidence>
<sequence>MIGGSPRPVRRRQALLAPPALLLFLLLAMDAVVDARPSPPSPRELLSRMTIEEKVGQLVQEAPAQAAGRLSAEEKLRVREGRVGSFLNWQDPIGMAEAQRLAREESRLGIPLLFAFDLLHGFRTIFPIPLALAAAWNPPLVEEVARLSAREGRSAGIHWTFAPMLDVCRDPRWGRIAEGPGEDPFLASALASAWVRGFQGDDLAARDRLAACPKHFVAYGAGEGGRDYAAVDLSLGKLFEVYLPPFAAAVRAGAASVMTAFPSVNGLPVAANPFLLQTLLRRKLGFQGVVVSDWNAVGELPVHGIASDAEDAVRLALQAGVDIDMASGLFAAKLPGLVRAGKVPEALLDQAALRVLALKAGLGLWSNPAEPQVAPWVDPLPATSRHLALRAAREAIVLLRNEGEILPLSPRLRSIAVVGPLADDRKNALGPWPGIGRAEDVVTILEGVRSRAPKGTHVLSAPGCAVAGQSTAGFSQAVDLAKSADLVVAVVGEEARMSGEAASRADLGLPGRQEELVRTLVETGRPVIVILCSGRPLALPWIAEHVPAVLAAWFLGVESGNAIADILFGAADPVGRLPVTIPRSAGQIPIYYGHTNTGRPPGSGRDVSKYIDVPETPLFPFGYGLAYTRFAYRNIQVAPALLSPGGSVEASVLLSNEGSRAGEETVQLYLRDQTASLARPIAELKSFQRIFLKPGEERRVRFSLPSEALAFVGPDGELREEAGDFELRIGPSAASGLSARFHFEKGGRIRPAPPGSP</sequence>
<dbReference type="GO" id="GO:0009251">
    <property type="term" value="P:glucan catabolic process"/>
    <property type="evidence" value="ECO:0007669"/>
    <property type="project" value="TreeGrafter"/>
</dbReference>
<dbReference type="InterPro" id="IPR036962">
    <property type="entry name" value="Glyco_hydro_3_N_sf"/>
</dbReference>
<comment type="similarity">
    <text evidence="2">Belongs to the glycosyl hydrolase 3 family.</text>
</comment>
<proteinExistence type="inferred from homology"/>
<evidence type="ECO:0000313" key="9">
    <source>
        <dbReference type="Proteomes" id="UP000334923"/>
    </source>
</evidence>
<dbReference type="RefSeq" id="WP_142659216.1">
    <property type="nucleotide sequence ID" value="NZ_CABFVA020000012.1"/>
</dbReference>
<dbReference type="AlphaFoldDB" id="A0A5E6MAR3"/>
<dbReference type="EC" id="3.2.1.21" evidence="3"/>
<dbReference type="InterPro" id="IPR017853">
    <property type="entry name" value="GH"/>
</dbReference>
<evidence type="ECO:0000256" key="4">
    <source>
        <dbReference type="ARBA" id="ARBA00022729"/>
    </source>
</evidence>
<dbReference type="InterPro" id="IPR001764">
    <property type="entry name" value="Glyco_hydro_3_N"/>
</dbReference>
<evidence type="ECO:0000259" key="7">
    <source>
        <dbReference type="SMART" id="SM01217"/>
    </source>
</evidence>
<evidence type="ECO:0000256" key="3">
    <source>
        <dbReference type="ARBA" id="ARBA00012744"/>
    </source>
</evidence>
<comment type="catalytic activity">
    <reaction evidence="1">
        <text>Hydrolysis of terminal, non-reducing beta-D-glucosyl residues with release of beta-D-glucose.</text>
        <dbReference type="EC" id="3.2.1.21"/>
    </reaction>
</comment>
<keyword evidence="5 8" id="KW-0378">Hydrolase</keyword>
<keyword evidence="9" id="KW-1185">Reference proteome</keyword>
<organism evidence="8 9">
    <name type="scientific">Methylacidimicrobium tartarophylax</name>
    <dbReference type="NCBI Taxonomy" id="1041768"/>
    <lineage>
        <taxon>Bacteria</taxon>
        <taxon>Pseudomonadati</taxon>
        <taxon>Verrucomicrobiota</taxon>
        <taxon>Methylacidimicrobium</taxon>
    </lineage>
</organism>
<dbReference type="FunFam" id="3.20.20.300:FF:000005">
    <property type="entry name" value="Periplasmic beta-glucosidase"/>
    <property type="match status" value="1"/>
</dbReference>
<dbReference type="EMBL" id="CABFVA020000012">
    <property type="protein sequence ID" value="VVM04844.1"/>
    <property type="molecule type" value="Genomic_DNA"/>
</dbReference>
<keyword evidence="4" id="KW-0732">Signal</keyword>
<dbReference type="InterPro" id="IPR051915">
    <property type="entry name" value="Cellulose_Degrad_GH3"/>
</dbReference>
<dbReference type="SUPFAM" id="SSF52279">
    <property type="entry name" value="Beta-D-glucan exohydrolase, C-terminal domain"/>
    <property type="match status" value="1"/>
</dbReference>
<dbReference type="PRINTS" id="PR00133">
    <property type="entry name" value="GLHYDRLASE3"/>
</dbReference>
<dbReference type="Pfam" id="PF01915">
    <property type="entry name" value="Glyco_hydro_3_C"/>
    <property type="match status" value="1"/>
</dbReference>
<dbReference type="Pfam" id="PF14310">
    <property type="entry name" value="Fn3-like"/>
    <property type="match status" value="1"/>
</dbReference>
<protein>
    <recommendedName>
        <fullName evidence="3">beta-glucosidase</fullName>
        <ecNumber evidence="3">3.2.1.21</ecNumber>
    </recommendedName>
</protein>
<dbReference type="Gene3D" id="2.60.40.10">
    <property type="entry name" value="Immunoglobulins"/>
    <property type="match status" value="1"/>
</dbReference>
<name>A0A5E6MAR3_9BACT</name>
<dbReference type="InterPro" id="IPR036881">
    <property type="entry name" value="Glyco_hydro_3_C_sf"/>
</dbReference>
<accession>A0A5E6MAR3</accession>
<dbReference type="InterPro" id="IPR002772">
    <property type="entry name" value="Glyco_hydro_3_C"/>
</dbReference>
<dbReference type="OrthoDB" id="9805821at2"/>
<feature type="domain" description="Fibronectin type III-like" evidence="7">
    <location>
        <begin position="664"/>
        <end position="733"/>
    </location>
</feature>
<dbReference type="Gene3D" id="3.20.20.300">
    <property type="entry name" value="Glycoside hydrolase, family 3, N-terminal domain"/>
    <property type="match status" value="1"/>
</dbReference>
<dbReference type="Pfam" id="PF00933">
    <property type="entry name" value="Glyco_hydro_3"/>
    <property type="match status" value="1"/>
</dbReference>
<dbReference type="Gene3D" id="3.40.50.1700">
    <property type="entry name" value="Glycoside hydrolase family 3 C-terminal domain"/>
    <property type="match status" value="1"/>
</dbReference>
<evidence type="ECO:0000313" key="8">
    <source>
        <dbReference type="EMBL" id="VVM04844.1"/>
    </source>
</evidence>
<evidence type="ECO:0000256" key="5">
    <source>
        <dbReference type="ARBA" id="ARBA00022801"/>
    </source>
</evidence>
<keyword evidence="6 8" id="KW-0326">Glycosidase</keyword>
<dbReference type="GO" id="GO:0008422">
    <property type="term" value="F:beta-glucosidase activity"/>
    <property type="evidence" value="ECO:0007669"/>
    <property type="project" value="UniProtKB-EC"/>
</dbReference>
<evidence type="ECO:0000256" key="6">
    <source>
        <dbReference type="ARBA" id="ARBA00023295"/>
    </source>
</evidence>
<reference evidence="8 9" key="1">
    <citation type="submission" date="2019-09" db="EMBL/GenBank/DDBJ databases">
        <authorList>
            <person name="Cremers G."/>
        </authorList>
    </citation>
    <scope>NUCLEOTIDE SEQUENCE [LARGE SCALE GENOMIC DNA]</scope>
    <source>
        <strain evidence="8">4A</strain>
    </source>
</reference>
<dbReference type="InterPro" id="IPR026891">
    <property type="entry name" value="Fn3-like"/>
</dbReference>
<dbReference type="SUPFAM" id="SSF51445">
    <property type="entry name" value="(Trans)glycosidases"/>
    <property type="match status" value="1"/>
</dbReference>
<dbReference type="PANTHER" id="PTHR30620">
    <property type="entry name" value="PERIPLASMIC BETA-GLUCOSIDASE-RELATED"/>
    <property type="match status" value="1"/>
</dbReference>
<dbReference type="InterPro" id="IPR013783">
    <property type="entry name" value="Ig-like_fold"/>
</dbReference>
<dbReference type="PANTHER" id="PTHR30620:SF16">
    <property type="entry name" value="LYSOSOMAL BETA GLUCOSIDASE"/>
    <property type="match status" value="1"/>
</dbReference>
<dbReference type="Proteomes" id="UP000334923">
    <property type="component" value="Unassembled WGS sequence"/>
</dbReference>
<dbReference type="SMART" id="SM01217">
    <property type="entry name" value="Fn3_like"/>
    <property type="match status" value="1"/>
</dbReference>
<gene>
    <name evidence="8" type="primary">bglX</name>
    <name evidence="8" type="ORF">MAMT_00349</name>
</gene>
<evidence type="ECO:0000256" key="2">
    <source>
        <dbReference type="ARBA" id="ARBA00005336"/>
    </source>
</evidence>